<dbReference type="PANTHER" id="PTHR32073:SF7">
    <property type="entry name" value="GH11358P"/>
    <property type="match status" value="1"/>
</dbReference>
<evidence type="ECO:0000256" key="1">
    <source>
        <dbReference type="ARBA" id="ARBA00004613"/>
    </source>
</evidence>
<evidence type="ECO:0000256" key="2">
    <source>
        <dbReference type="ARBA" id="ARBA00006338"/>
    </source>
</evidence>
<evidence type="ECO:0000259" key="5">
    <source>
        <dbReference type="Pfam" id="PF12260"/>
    </source>
</evidence>
<keyword evidence="3" id="KW-0964">Secreted</keyword>
<dbReference type="InterPro" id="IPR022049">
    <property type="entry name" value="FAM69_kinase_dom"/>
</dbReference>
<accession>A0A034WB00</accession>
<dbReference type="InterPro" id="IPR011009">
    <property type="entry name" value="Kinase-like_dom_sf"/>
</dbReference>
<comment type="similarity">
    <text evidence="2">Belongs to the DIPK family.</text>
</comment>
<dbReference type="InterPro" id="IPR020519">
    <property type="entry name" value="DIPK2A/B"/>
</dbReference>
<feature type="domain" description="FAM69 protein-kinase" evidence="5">
    <location>
        <begin position="164"/>
        <end position="348"/>
    </location>
</feature>
<evidence type="ECO:0000256" key="4">
    <source>
        <dbReference type="ARBA" id="ARBA00022729"/>
    </source>
</evidence>
<gene>
    <name evidence="6" type="primary">CC058</name>
</gene>
<comment type="subcellular location">
    <subcellularLocation>
        <location evidence="1">Secreted</location>
    </subcellularLocation>
</comment>
<dbReference type="EMBL" id="GAKP01007073">
    <property type="protein sequence ID" value="JAC51879.1"/>
    <property type="molecule type" value="Transcribed_RNA"/>
</dbReference>
<keyword evidence="4" id="KW-0732">Signal</keyword>
<dbReference type="AlphaFoldDB" id="A0A034WB00"/>
<sequence length="382" mass="44578">MLYFIIRLLCSKKFQILLIVLMNFRDWVDYMIRIEVDDLSIAHLLGKSVVTNCRHILANLDNDESNIQNIISHFVSRVGRHRKIQIFRSKITGDKIIGKSYAKSYKIIRALSFPLNSEYLRREYLTQVAGADLQICPHDSIQQFVNFFTTNSEYNETTVWLLMLTNPQLLVHPYLEHHGFPVPQLFGVCGLTTFQEHVGQTLQHFYKANFEIKLRIAKQLLESALKFTNGFEGYRMYITDLTADNLIYNEERDKLYFIDLNTAFIVDSKYTIHKDDIDQHENIECDDCFAFVPDRLCTYGISDVNLLESCLFLRENWKRDRTKGFLKPIPAEITAKYPNLETLLDSCVDGVVKTETESVEEMSRFLTTLKLIELFSDILNEF</sequence>
<dbReference type="PANTHER" id="PTHR32073">
    <property type="entry name" value="GH11358P"/>
    <property type="match status" value="1"/>
</dbReference>
<evidence type="ECO:0000313" key="6">
    <source>
        <dbReference type="EMBL" id="JAC51879.1"/>
    </source>
</evidence>
<proteinExistence type="inferred from homology"/>
<dbReference type="Gene3D" id="1.10.510.10">
    <property type="entry name" value="Transferase(Phosphotransferase) domain 1"/>
    <property type="match status" value="1"/>
</dbReference>
<dbReference type="Pfam" id="PF12260">
    <property type="entry name" value="PIP49_C"/>
    <property type="match status" value="1"/>
</dbReference>
<name>A0A034WB00_BACDO</name>
<dbReference type="OrthoDB" id="10035316at2759"/>
<dbReference type="SUPFAM" id="SSF56112">
    <property type="entry name" value="Protein kinase-like (PK-like)"/>
    <property type="match status" value="1"/>
</dbReference>
<organism evidence="6">
    <name type="scientific">Bactrocera dorsalis</name>
    <name type="common">Oriental fruit fly</name>
    <name type="synonym">Dacus dorsalis</name>
    <dbReference type="NCBI Taxonomy" id="27457"/>
    <lineage>
        <taxon>Eukaryota</taxon>
        <taxon>Metazoa</taxon>
        <taxon>Ecdysozoa</taxon>
        <taxon>Arthropoda</taxon>
        <taxon>Hexapoda</taxon>
        <taxon>Insecta</taxon>
        <taxon>Pterygota</taxon>
        <taxon>Neoptera</taxon>
        <taxon>Endopterygota</taxon>
        <taxon>Diptera</taxon>
        <taxon>Brachycera</taxon>
        <taxon>Muscomorpha</taxon>
        <taxon>Tephritoidea</taxon>
        <taxon>Tephritidae</taxon>
        <taxon>Bactrocera</taxon>
        <taxon>Bactrocera</taxon>
    </lineage>
</organism>
<reference evidence="6" key="1">
    <citation type="journal article" date="2014" name="BMC Genomics">
        <title>Characterizing the developmental transcriptome of the oriental fruit fly, Bactrocera dorsalis (Diptera: Tephritidae) through comparative genomic analysis with Drosophila melanogaster utilizing modENCODE datasets.</title>
        <authorList>
            <person name="Geib S.M."/>
            <person name="Calla B."/>
            <person name="Hall B."/>
            <person name="Hou S."/>
            <person name="Manoukis N.C."/>
        </authorList>
    </citation>
    <scope>NUCLEOTIDE SEQUENCE</scope>
    <source>
        <strain evidence="6">Punador</strain>
    </source>
</reference>
<evidence type="ECO:0000256" key="3">
    <source>
        <dbReference type="ARBA" id="ARBA00022525"/>
    </source>
</evidence>
<dbReference type="GO" id="GO:0005576">
    <property type="term" value="C:extracellular region"/>
    <property type="evidence" value="ECO:0007669"/>
    <property type="project" value="UniProtKB-SubCell"/>
</dbReference>
<protein>
    <submittedName>
        <fullName evidence="6">Deleted in autism protein 1-like protein</fullName>
    </submittedName>
</protein>